<dbReference type="KEGG" id="ghi:107963035"/>
<dbReference type="Proteomes" id="UP000818029">
    <property type="component" value="Chromosome A06"/>
</dbReference>
<dbReference type="AlphaFoldDB" id="A0A1U8PXW4"/>
<dbReference type="PANTHER" id="PTHR46148">
    <property type="entry name" value="CHROMO DOMAIN-CONTAINING PROTEIN"/>
    <property type="match status" value="1"/>
</dbReference>
<dbReference type="InterPro" id="IPR056924">
    <property type="entry name" value="SH3_Tf2-1"/>
</dbReference>
<feature type="compositionally biased region" description="Basic and acidic residues" evidence="1">
    <location>
        <begin position="61"/>
        <end position="70"/>
    </location>
</feature>
<dbReference type="InterPro" id="IPR021109">
    <property type="entry name" value="Peptidase_aspartic_dom_sf"/>
</dbReference>
<dbReference type="Gene3D" id="2.40.70.10">
    <property type="entry name" value="Acid Proteases"/>
    <property type="match status" value="1"/>
</dbReference>
<accession>A0A1U8PXW4</accession>
<evidence type="ECO:0000259" key="2">
    <source>
        <dbReference type="Pfam" id="PF24626"/>
    </source>
</evidence>
<gene>
    <name evidence="4" type="primary">LOC107963035</name>
</gene>
<name>A0A1U8PXW4_GOSHI</name>
<proteinExistence type="predicted"/>
<keyword evidence="3" id="KW-1185">Reference proteome</keyword>
<sequence length="466" mass="51940">MVDPIDQDVPNVRDATLASVKRMIELVSSVVPLITLLGISPGGRKEGISKEQGSEPSVKGAPKESPVRLEGRAPTRTYAIRAREEASSPNVITGHCFSANLMLLPFDEFDVILGMDWLTTHDVVVNCGRKFIELKCENGNVLRVELDELNGMPAVISSMSARRCIRKGYEAYLAFVLNTKESELRIESVPVVREYLDVFLEELSGLPPIKEVEFGIDLTPSTAPISIAPYRMVPIEIKELKVFRTIVSGDGIRVDPSKISAIVDWKSPKNVTEANVVADALSKKSLFSLRAMNARLALSDDGTVVVELRTRPMFPQEICEGLSNDYELQAKRTQCESGSESDFQVDSDGCLMFRDRICVSKDSKLIDKILNKVLRIGRKGKLSPHSIGPYEITERIGLVAYRLALPPEFENIHDVFHVSVLHRYRSDPSHVISPIEVKIQPNMTYGEESIKILDREVKQLRNKKAP</sequence>
<evidence type="ECO:0000256" key="1">
    <source>
        <dbReference type="SAM" id="MobiDB-lite"/>
    </source>
</evidence>
<dbReference type="Pfam" id="PF08284">
    <property type="entry name" value="RVP_2"/>
    <property type="match status" value="1"/>
</dbReference>
<protein>
    <recommendedName>
        <fullName evidence="2">Tf2-1-like SH3-like domain-containing protein</fullName>
    </recommendedName>
</protein>
<evidence type="ECO:0000313" key="3">
    <source>
        <dbReference type="Proteomes" id="UP000818029"/>
    </source>
</evidence>
<dbReference type="PANTHER" id="PTHR46148:SF44">
    <property type="entry name" value="GAG-POL POLYPROTEIN"/>
    <property type="match status" value="1"/>
</dbReference>
<dbReference type="RefSeq" id="XP_016755124.1">
    <property type="nucleotide sequence ID" value="XM_016899635.1"/>
</dbReference>
<reference evidence="3" key="1">
    <citation type="journal article" date="2020" name="Nat. Genet.">
        <title>Genomic diversifications of five Gossypium allopolyploid species and their impact on cotton improvement.</title>
        <authorList>
            <person name="Chen Z.J."/>
            <person name="Sreedasyam A."/>
            <person name="Ando A."/>
            <person name="Song Q."/>
            <person name="De Santiago L.M."/>
            <person name="Hulse-Kemp A.M."/>
            <person name="Ding M."/>
            <person name="Ye W."/>
            <person name="Kirkbride R.C."/>
            <person name="Jenkins J."/>
            <person name="Plott C."/>
            <person name="Lovell J."/>
            <person name="Lin Y.M."/>
            <person name="Vaughn R."/>
            <person name="Liu B."/>
            <person name="Simpson S."/>
            <person name="Scheffler B.E."/>
            <person name="Wen L."/>
            <person name="Saski C.A."/>
            <person name="Grover C.E."/>
            <person name="Hu G."/>
            <person name="Conover J.L."/>
            <person name="Carlson J.W."/>
            <person name="Shu S."/>
            <person name="Boston L.B."/>
            <person name="Williams M."/>
            <person name="Peterson D.G."/>
            <person name="McGee K."/>
            <person name="Jones D.C."/>
            <person name="Wendel J.F."/>
            <person name="Stelly D.M."/>
            <person name="Grimwood J."/>
            <person name="Schmutz J."/>
        </authorList>
    </citation>
    <scope>NUCLEOTIDE SEQUENCE [LARGE SCALE GENOMIC DNA]</scope>
    <source>
        <strain evidence="3">cv. TM-1</strain>
    </source>
</reference>
<evidence type="ECO:0000313" key="4">
    <source>
        <dbReference type="RefSeq" id="XP_016755124.1"/>
    </source>
</evidence>
<dbReference type="PaxDb" id="3635-A0A1U8PXW4"/>
<feature type="domain" description="Tf2-1-like SH3-like" evidence="2">
    <location>
        <begin position="372"/>
        <end position="425"/>
    </location>
</feature>
<dbReference type="Pfam" id="PF24626">
    <property type="entry name" value="SH3_Tf2-1"/>
    <property type="match status" value="1"/>
</dbReference>
<organism evidence="3 4">
    <name type="scientific">Gossypium hirsutum</name>
    <name type="common">Upland cotton</name>
    <name type="synonym">Gossypium mexicanum</name>
    <dbReference type="NCBI Taxonomy" id="3635"/>
    <lineage>
        <taxon>Eukaryota</taxon>
        <taxon>Viridiplantae</taxon>
        <taxon>Streptophyta</taxon>
        <taxon>Embryophyta</taxon>
        <taxon>Tracheophyta</taxon>
        <taxon>Spermatophyta</taxon>
        <taxon>Magnoliopsida</taxon>
        <taxon>eudicotyledons</taxon>
        <taxon>Gunneridae</taxon>
        <taxon>Pentapetalae</taxon>
        <taxon>rosids</taxon>
        <taxon>malvids</taxon>
        <taxon>Malvales</taxon>
        <taxon>Malvaceae</taxon>
        <taxon>Malvoideae</taxon>
        <taxon>Gossypium</taxon>
    </lineage>
</organism>
<feature type="region of interest" description="Disordered" evidence="1">
    <location>
        <begin position="45"/>
        <end position="70"/>
    </location>
</feature>
<dbReference type="GeneID" id="107963035"/>
<reference evidence="4" key="2">
    <citation type="submission" date="2025-08" db="UniProtKB">
        <authorList>
            <consortium name="RefSeq"/>
        </authorList>
    </citation>
    <scope>IDENTIFICATION</scope>
</reference>